<proteinExistence type="predicted"/>
<dbReference type="GeneID" id="104728856"/>
<dbReference type="InterPro" id="IPR036047">
    <property type="entry name" value="F-box-like_dom_sf"/>
</dbReference>
<dbReference type="SUPFAM" id="SSF81383">
    <property type="entry name" value="F-box domain"/>
    <property type="match status" value="1"/>
</dbReference>
<dbReference type="InterPro" id="IPR006566">
    <property type="entry name" value="FBD"/>
</dbReference>
<dbReference type="SUPFAM" id="SSF52047">
    <property type="entry name" value="RNI-like"/>
    <property type="match status" value="1"/>
</dbReference>
<dbReference type="Proteomes" id="UP000694864">
    <property type="component" value="Chromosome 11"/>
</dbReference>
<evidence type="ECO:0000259" key="1">
    <source>
        <dbReference type="PROSITE" id="PS50181"/>
    </source>
</evidence>
<dbReference type="Gene3D" id="1.20.1280.50">
    <property type="match status" value="1"/>
</dbReference>
<evidence type="ECO:0000313" key="2">
    <source>
        <dbReference type="Proteomes" id="UP000694864"/>
    </source>
</evidence>
<dbReference type="RefSeq" id="XP_010446087.1">
    <property type="nucleotide sequence ID" value="XM_010447785.1"/>
</dbReference>
<keyword evidence="2" id="KW-1185">Reference proteome</keyword>
<dbReference type="SMART" id="SM00579">
    <property type="entry name" value="FBD"/>
    <property type="match status" value="1"/>
</dbReference>
<reference evidence="3" key="2">
    <citation type="submission" date="2025-08" db="UniProtKB">
        <authorList>
            <consortium name="RefSeq"/>
        </authorList>
    </citation>
    <scope>IDENTIFICATION</scope>
    <source>
        <tissue evidence="3">Leaf</tissue>
    </source>
</reference>
<dbReference type="SMART" id="SM00256">
    <property type="entry name" value="FBOX"/>
    <property type="match status" value="1"/>
</dbReference>
<feature type="domain" description="F-box" evidence="1">
    <location>
        <begin position="18"/>
        <end position="54"/>
    </location>
</feature>
<dbReference type="InterPro" id="IPR055411">
    <property type="entry name" value="LRR_FXL15/At3g58940/PEG3-like"/>
</dbReference>
<accession>A0ABM0UTH3</accession>
<dbReference type="Pfam" id="PF24758">
    <property type="entry name" value="LRR_At5g56370"/>
    <property type="match status" value="1"/>
</dbReference>
<dbReference type="Pfam" id="PF00646">
    <property type="entry name" value="F-box"/>
    <property type="match status" value="1"/>
</dbReference>
<sequence length="422" mass="49224">MGRKKKTKICDKVSHGEADRISQLPEHLICEILYHLPTKDAVRTSVLSTQWRYLWLSVPGLDLEPFSNSNTLCSLVESFFDFHWESCIRKFRVNFVRNNGMDYCPTQWIDVVIKSKIQHLDVCCLQILDQIPPSIYTCERLVHLRLYWAFLPNAEFVCLPCLKIMHLEHFRYPNEATLEKLISGSLALEDLTIIKTSRESKDKVQVRSHTLKRIRIDYSTQVVIDAPLLQCLKTKVYLTKNFEILNSGFSGKLDIDSVKEYREGMICDILTDVTDTWRVKDLVISNLIWKIFQYFKSGPVLQFRDLSRLNVKFSKSDLEMLPILLESCPKLESFVLELVKGQYMFREKKDPKVMFSTVPQCLVSSLKFVEWKRAFSLLDAYYTEKAKCALLQELLAMSRCSSICQIHYSFIPRKKSIEYFVG</sequence>
<evidence type="ECO:0000313" key="3">
    <source>
        <dbReference type="RefSeq" id="XP_010446087.1"/>
    </source>
</evidence>
<name>A0ABM0UTH3_CAMSA</name>
<dbReference type="PANTHER" id="PTHR31900:SF33">
    <property type="entry name" value="PROTEIN WITH RNI-LIKE_FBD-LIKE DOMAIN"/>
    <property type="match status" value="1"/>
</dbReference>
<dbReference type="InterPro" id="IPR053781">
    <property type="entry name" value="F-box_AtFBL13-like"/>
</dbReference>
<dbReference type="InterPro" id="IPR050232">
    <property type="entry name" value="FBL13/AtMIF1-like"/>
</dbReference>
<dbReference type="CDD" id="cd22160">
    <property type="entry name" value="F-box_AtFBL13-like"/>
    <property type="match status" value="1"/>
</dbReference>
<dbReference type="PROSITE" id="PS50181">
    <property type="entry name" value="FBOX"/>
    <property type="match status" value="1"/>
</dbReference>
<dbReference type="PANTHER" id="PTHR31900">
    <property type="entry name" value="F-BOX/RNI SUPERFAMILY PROTEIN-RELATED"/>
    <property type="match status" value="1"/>
</dbReference>
<organism evidence="2 3">
    <name type="scientific">Camelina sativa</name>
    <name type="common">False flax</name>
    <name type="synonym">Myagrum sativum</name>
    <dbReference type="NCBI Taxonomy" id="90675"/>
    <lineage>
        <taxon>Eukaryota</taxon>
        <taxon>Viridiplantae</taxon>
        <taxon>Streptophyta</taxon>
        <taxon>Embryophyta</taxon>
        <taxon>Tracheophyta</taxon>
        <taxon>Spermatophyta</taxon>
        <taxon>Magnoliopsida</taxon>
        <taxon>eudicotyledons</taxon>
        <taxon>Gunneridae</taxon>
        <taxon>Pentapetalae</taxon>
        <taxon>rosids</taxon>
        <taxon>malvids</taxon>
        <taxon>Brassicales</taxon>
        <taxon>Brassicaceae</taxon>
        <taxon>Camelineae</taxon>
        <taxon>Camelina</taxon>
    </lineage>
</organism>
<reference evidence="2" key="1">
    <citation type="journal article" date="2014" name="Nat. Commun.">
        <title>The emerging biofuel crop Camelina sativa retains a highly undifferentiated hexaploid genome structure.</title>
        <authorList>
            <person name="Kagale S."/>
            <person name="Koh C."/>
            <person name="Nixon J."/>
            <person name="Bollina V."/>
            <person name="Clarke W.E."/>
            <person name="Tuteja R."/>
            <person name="Spillane C."/>
            <person name="Robinson S.J."/>
            <person name="Links M.G."/>
            <person name="Clarke C."/>
            <person name="Higgins E.E."/>
            <person name="Huebert T."/>
            <person name="Sharpe A.G."/>
            <person name="Parkin I.A."/>
        </authorList>
    </citation>
    <scope>NUCLEOTIDE SEQUENCE [LARGE SCALE GENOMIC DNA]</scope>
    <source>
        <strain evidence="2">cv. DH55</strain>
    </source>
</reference>
<dbReference type="InterPro" id="IPR001810">
    <property type="entry name" value="F-box_dom"/>
</dbReference>
<gene>
    <name evidence="3" type="primary">LOC104728856</name>
</gene>
<protein>
    <submittedName>
        <fullName evidence="3">F-box/FBD/LRR-repeat protein At1g51370-like</fullName>
    </submittedName>
</protein>